<evidence type="ECO:0000313" key="3">
    <source>
        <dbReference type="Proteomes" id="UP001293593"/>
    </source>
</evidence>
<accession>A0AAE1JRV0</accession>
<evidence type="ECO:0000259" key="1">
    <source>
        <dbReference type="Pfam" id="PF14214"/>
    </source>
</evidence>
<proteinExistence type="predicted"/>
<dbReference type="PANTHER" id="PTHR45786:SF74">
    <property type="entry name" value="ATP-DEPENDENT DNA HELICASE"/>
    <property type="match status" value="1"/>
</dbReference>
<dbReference type="AlphaFoldDB" id="A0AAE1JRV0"/>
<evidence type="ECO:0000313" key="2">
    <source>
        <dbReference type="EMBL" id="KAK4258139.1"/>
    </source>
</evidence>
<gene>
    <name evidence="2" type="ORF">QN277_007628</name>
</gene>
<name>A0AAE1JRV0_9FABA</name>
<dbReference type="EMBL" id="JAWXYG010000012">
    <property type="protein sequence ID" value="KAK4258139.1"/>
    <property type="molecule type" value="Genomic_DNA"/>
</dbReference>
<organism evidence="2 3">
    <name type="scientific">Acacia crassicarpa</name>
    <name type="common">northern wattle</name>
    <dbReference type="NCBI Taxonomy" id="499986"/>
    <lineage>
        <taxon>Eukaryota</taxon>
        <taxon>Viridiplantae</taxon>
        <taxon>Streptophyta</taxon>
        <taxon>Embryophyta</taxon>
        <taxon>Tracheophyta</taxon>
        <taxon>Spermatophyta</taxon>
        <taxon>Magnoliopsida</taxon>
        <taxon>eudicotyledons</taxon>
        <taxon>Gunneridae</taxon>
        <taxon>Pentapetalae</taxon>
        <taxon>rosids</taxon>
        <taxon>fabids</taxon>
        <taxon>Fabales</taxon>
        <taxon>Fabaceae</taxon>
        <taxon>Caesalpinioideae</taxon>
        <taxon>mimosoid clade</taxon>
        <taxon>Acacieae</taxon>
        <taxon>Acacia</taxon>
    </lineage>
</organism>
<dbReference type="Proteomes" id="UP001293593">
    <property type="component" value="Unassembled WGS sequence"/>
</dbReference>
<protein>
    <recommendedName>
        <fullName evidence="1">Helitron helicase-like domain-containing protein</fullName>
    </recommendedName>
</protein>
<dbReference type="PANTHER" id="PTHR45786">
    <property type="entry name" value="DNA BINDING PROTEIN-LIKE"/>
    <property type="match status" value="1"/>
</dbReference>
<dbReference type="Pfam" id="PF14214">
    <property type="entry name" value="Helitron_like_N"/>
    <property type="match status" value="1"/>
</dbReference>
<comment type="caution">
    <text evidence="2">The sequence shown here is derived from an EMBL/GenBank/DDBJ whole genome shotgun (WGS) entry which is preliminary data.</text>
</comment>
<sequence>MVESDRLDYIRKHQKDLRVDLYNGLTDVVTRGEMEPSSTGRRVILPSSFTGGAQYMIQNYQDAMTICAWASYPDIFLTFTCNPMWPEITHHCEKDGLKPCDKPEILSRVLHMKLDKLIRILKDEKILGSIKADVYTVEFQKRGLPHAHIILWLFEADKLTSPFDVDELISAEIPDKL</sequence>
<dbReference type="InterPro" id="IPR025476">
    <property type="entry name" value="Helitron_helicase-like"/>
</dbReference>
<reference evidence="2" key="1">
    <citation type="submission" date="2023-10" db="EMBL/GenBank/DDBJ databases">
        <title>Chromosome-level genome of the transformable northern wattle, Acacia crassicarpa.</title>
        <authorList>
            <person name="Massaro I."/>
            <person name="Sinha N.R."/>
            <person name="Poethig S."/>
            <person name="Leichty A.R."/>
        </authorList>
    </citation>
    <scope>NUCLEOTIDE SEQUENCE</scope>
    <source>
        <strain evidence="2">Acra3RX</strain>
        <tissue evidence="2">Leaf</tissue>
    </source>
</reference>
<feature type="domain" description="Helitron helicase-like" evidence="1">
    <location>
        <begin position="2"/>
        <end position="151"/>
    </location>
</feature>
<keyword evidence="3" id="KW-1185">Reference proteome</keyword>